<gene>
    <name evidence="2" type="ORF">ILYODFUR_014414</name>
</gene>
<feature type="region of interest" description="Disordered" evidence="1">
    <location>
        <begin position="87"/>
        <end position="109"/>
    </location>
</feature>
<evidence type="ECO:0000256" key="1">
    <source>
        <dbReference type="SAM" id="MobiDB-lite"/>
    </source>
</evidence>
<feature type="compositionally biased region" description="Polar residues" evidence="1">
    <location>
        <begin position="95"/>
        <end position="109"/>
    </location>
</feature>
<feature type="compositionally biased region" description="Polar residues" evidence="1">
    <location>
        <begin position="163"/>
        <end position="176"/>
    </location>
</feature>
<protein>
    <submittedName>
        <fullName evidence="2">Uncharacterized protein</fullName>
    </submittedName>
</protein>
<evidence type="ECO:0000313" key="3">
    <source>
        <dbReference type="Proteomes" id="UP001482620"/>
    </source>
</evidence>
<accession>A0ABV0T807</accession>
<comment type="caution">
    <text evidence="2">The sequence shown here is derived from an EMBL/GenBank/DDBJ whole genome shotgun (WGS) entry which is preliminary data.</text>
</comment>
<name>A0ABV0T807_9TELE</name>
<dbReference type="EMBL" id="JAHRIQ010024385">
    <property type="protein sequence ID" value="MEQ2229000.1"/>
    <property type="molecule type" value="Genomic_DNA"/>
</dbReference>
<evidence type="ECO:0000313" key="2">
    <source>
        <dbReference type="EMBL" id="MEQ2229000.1"/>
    </source>
</evidence>
<sequence length="182" mass="18853">MPTVMNPGAPLVLNLQPGQTMQPLTLIQSPSLGQLIRPGVGMSTVLSQKQPAPGLSHPGSTFTSMQLPTTLTIRTSAPGSVNLQVSQVSGGSSQKLATSPDQNSASTNGVMKATNLSTTKGWMIFNDFSILSSPSSNRLKGSKLRPRSGCAGLINGVLLETGGASQRGNSQPQSCKTGFCNR</sequence>
<proteinExistence type="predicted"/>
<feature type="region of interest" description="Disordered" evidence="1">
    <location>
        <begin position="162"/>
        <end position="182"/>
    </location>
</feature>
<keyword evidence="3" id="KW-1185">Reference proteome</keyword>
<reference evidence="2 3" key="1">
    <citation type="submission" date="2021-06" db="EMBL/GenBank/DDBJ databases">
        <authorList>
            <person name="Palmer J.M."/>
        </authorList>
    </citation>
    <scope>NUCLEOTIDE SEQUENCE [LARGE SCALE GENOMIC DNA]</scope>
    <source>
        <strain evidence="3">if_2019</strain>
        <tissue evidence="2">Muscle</tissue>
    </source>
</reference>
<dbReference type="Proteomes" id="UP001482620">
    <property type="component" value="Unassembled WGS sequence"/>
</dbReference>
<organism evidence="2 3">
    <name type="scientific">Ilyodon furcidens</name>
    <name type="common">goldbreast splitfin</name>
    <dbReference type="NCBI Taxonomy" id="33524"/>
    <lineage>
        <taxon>Eukaryota</taxon>
        <taxon>Metazoa</taxon>
        <taxon>Chordata</taxon>
        <taxon>Craniata</taxon>
        <taxon>Vertebrata</taxon>
        <taxon>Euteleostomi</taxon>
        <taxon>Actinopterygii</taxon>
        <taxon>Neopterygii</taxon>
        <taxon>Teleostei</taxon>
        <taxon>Neoteleostei</taxon>
        <taxon>Acanthomorphata</taxon>
        <taxon>Ovalentaria</taxon>
        <taxon>Atherinomorphae</taxon>
        <taxon>Cyprinodontiformes</taxon>
        <taxon>Goodeidae</taxon>
        <taxon>Ilyodon</taxon>
    </lineage>
</organism>